<evidence type="ECO:0000256" key="1">
    <source>
        <dbReference type="SAM" id="SignalP"/>
    </source>
</evidence>
<gene>
    <name evidence="2" type="ORF">SAMN05444374_113119</name>
</gene>
<sequence length="152" mass="15509">MKALAVGLLLCLTLAACSSGAAEPADPDGAGASPTDMVPVPGAPPVPHEVPIDQSGTAFRPEPALVLAQSTPFEAWTALPGNRIAVHFVTGSPECYGADATVAETERDVTITVRTGRLASAQDKTCIMIAVVGTMELDLSAPVGDRTVRNGT</sequence>
<evidence type="ECO:0000313" key="3">
    <source>
        <dbReference type="Proteomes" id="UP000182054"/>
    </source>
</evidence>
<dbReference type="GeneID" id="85487012"/>
<accession>A0A1I0U550</accession>
<dbReference type="RefSeq" id="WP_068365709.1">
    <property type="nucleotide sequence ID" value="NZ_FOJN01000013.1"/>
</dbReference>
<reference evidence="2 3" key="1">
    <citation type="submission" date="2016-10" db="EMBL/GenBank/DDBJ databases">
        <authorList>
            <person name="de Groot N.N."/>
        </authorList>
    </citation>
    <scope>NUCLEOTIDE SEQUENCE [LARGE SCALE GENOMIC DNA]</scope>
    <source>
        <strain evidence="2 3">DSM 44908</strain>
    </source>
</reference>
<feature type="chain" id="PRO_5010354354" description="Large secreted protein" evidence="1">
    <location>
        <begin position="22"/>
        <end position="152"/>
    </location>
</feature>
<name>A0A1I0U550_9NOCA</name>
<protein>
    <recommendedName>
        <fullName evidence="4">Large secreted protein</fullName>
    </recommendedName>
</protein>
<evidence type="ECO:0008006" key="4">
    <source>
        <dbReference type="Google" id="ProtNLM"/>
    </source>
</evidence>
<organism evidence="2 3">
    <name type="scientific">Rhodococcoides kroppenstedtii</name>
    <dbReference type="NCBI Taxonomy" id="293050"/>
    <lineage>
        <taxon>Bacteria</taxon>
        <taxon>Bacillati</taxon>
        <taxon>Actinomycetota</taxon>
        <taxon>Actinomycetes</taxon>
        <taxon>Mycobacteriales</taxon>
        <taxon>Nocardiaceae</taxon>
        <taxon>Rhodococcoides</taxon>
    </lineage>
</organism>
<proteinExistence type="predicted"/>
<evidence type="ECO:0000313" key="2">
    <source>
        <dbReference type="EMBL" id="SFA59134.1"/>
    </source>
</evidence>
<dbReference type="OrthoDB" id="3383849at2"/>
<dbReference type="PROSITE" id="PS51257">
    <property type="entry name" value="PROKAR_LIPOPROTEIN"/>
    <property type="match status" value="1"/>
</dbReference>
<dbReference type="AlphaFoldDB" id="A0A1I0U550"/>
<dbReference type="EMBL" id="FOJN01000013">
    <property type="protein sequence ID" value="SFA59134.1"/>
    <property type="molecule type" value="Genomic_DNA"/>
</dbReference>
<dbReference type="Proteomes" id="UP000182054">
    <property type="component" value="Unassembled WGS sequence"/>
</dbReference>
<keyword evidence="1" id="KW-0732">Signal</keyword>
<feature type="signal peptide" evidence="1">
    <location>
        <begin position="1"/>
        <end position="21"/>
    </location>
</feature>